<evidence type="ECO:0000256" key="3">
    <source>
        <dbReference type="ARBA" id="ARBA00022448"/>
    </source>
</evidence>
<proteinExistence type="inferred from homology"/>
<dbReference type="InterPro" id="IPR003439">
    <property type="entry name" value="ABC_transporter-like_ATP-bd"/>
</dbReference>
<dbReference type="InterPro" id="IPR050095">
    <property type="entry name" value="ECF_ABC_transporter_ATP-bd"/>
</dbReference>
<evidence type="ECO:0000259" key="11">
    <source>
        <dbReference type="PROSITE" id="PS50893"/>
    </source>
</evidence>
<keyword evidence="9" id="KW-0472">Membrane</keyword>
<dbReference type="GO" id="GO:0005524">
    <property type="term" value="F:ATP binding"/>
    <property type="evidence" value="ECO:0007669"/>
    <property type="project" value="UniProtKB-KW"/>
</dbReference>
<dbReference type="InterPro" id="IPR003593">
    <property type="entry name" value="AAA+_ATPase"/>
</dbReference>
<evidence type="ECO:0000313" key="12">
    <source>
        <dbReference type="EMBL" id="HIW85678.1"/>
    </source>
</evidence>
<organism evidence="12 13">
    <name type="scientific">Candidatus Eubacterium faecipullorum</name>
    <dbReference type="NCBI Taxonomy" id="2838571"/>
    <lineage>
        <taxon>Bacteria</taxon>
        <taxon>Bacillati</taxon>
        <taxon>Bacillota</taxon>
        <taxon>Clostridia</taxon>
        <taxon>Eubacteriales</taxon>
        <taxon>Eubacteriaceae</taxon>
        <taxon>Eubacterium</taxon>
    </lineage>
</organism>
<keyword evidence="4" id="KW-1003">Cell membrane</keyword>
<dbReference type="PROSITE" id="PS50893">
    <property type="entry name" value="ABC_TRANSPORTER_2"/>
    <property type="match status" value="2"/>
</dbReference>
<dbReference type="GO" id="GO:0042626">
    <property type="term" value="F:ATPase-coupled transmembrane transporter activity"/>
    <property type="evidence" value="ECO:0007669"/>
    <property type="project" value="TreeGrafter"/>
</dbReference>
<dbReference type="GO" id="GO:0043190">
    <property type="term" value="C:ATP-binding cassette (ABC) transporter complex"/>
    <property type="evidence" value="ECO:0007669"/>
    <property type="project" value="TreeGrafter"/>
</dbReference>
<dbReference type="EMBL" id="DXGE01000018">
    <property type="protein sequence ID" value="HIW85678.1"/>
    <property type="molecule type" value="Genomic_DNA"/>
</dbReference>
<keyword evidence="7 12" id="KW-0067">ATP-binding</keyword>
<accession>A0A9D1UFQ5</accession>
<evidence type="ECO:0000256" key="8">
    <source>
        <dbReference type="ARBA" id="ARBA00022967"/>
    </source>
</evidence>
<dbReference type="Pfam" id="PF00005">
    <property type="entry name" value="ABC_tran"/>
    <property type="match status" value="2"/>
</dbReference>
<dbReference type="Proteomes" id="UP000824205">
    <property type="component" value="Unassembled WGS sequence"/>
</dbReference>
<comment type="subcellular location">
    <subcellularLocation>
        <location evidence="1">Cell membrane</location>
        <topology evidence="1">Peripheral membrane protein</topology>
    </subcellularLocation>
</comment>
<gene>
    <name evidence="12" type="ORF">IAA48_04205</name>
</gene>
<keyword evidence="8" id="KW-1278">Translocase</keyword>
<keyword evidence="6" id="KW-0547">Nucleotide-binding</keyword>
<sequence>MALVEIKNLTFAYPGSEKNALCGVDLSVEAGELVVVCGTSGGGKSTLLRLLKKEIAPYGKLSGRIEAEGCEIGFVGQNVESNIVTDTVLGELAFALECRDFTDKEISLKIAQAASYFNLNKYINEKTDSLSGGVKQLLALACAVSVNPRLLLLDEPCSQLDPISAQNFKNTVLRLNRELGVTVVASEHSPQLLPYADKILFLENGKAQFCGCPEEFAHYLLENEMPFSLILPPYTRLLKSRTLDFAAARREIADVQAKPCEDIQKHAAAVTVKNLAFAYGRKQPDILFGADYTAEQGRINAIVGANGCGKTTFLKCLAGILRPYGGKIKKNGKTAYLPQNVQTLFLYDSVDKEVNSEALLSRYGLDAFRQRNPFDLSGGEAQRLALAKIEQTGADILLLDEPTKGTDPVFRAKLAGILKAWCAAGKTVILSTHDLEFAGRYADNVAFLFGGNIVCTERRRKFFAALDIYTTSLSALTNGRIVSIDDAEVAP</sequence>
<evidence type="ECO:0000256" key="5">
    <source>
        <dbReference type="ARBA" id="ARBA00022737"/>
    </source>
</evidence>
<dbReference type="InterPro" id="IPR027417">
    <property type="entry name" value="P-loop_NTPase"/>
</dbReference>
<feature type="domain" description="ABC transporter" evidence="11">
    <location>
        <begin position="4"/>
        <end position="229"/>
    </location>
</feature>
<evidence type="ECO:0000256" key="6">
    <source>
        <dbReference type="ARBA" id="ARBA00022741"/>
    </source>
</evidence>
<dbReference type="Gene3D" id="3.40.50.300">
    <property type="entry name" value="P-loop containing nucleotide triphosphate hydrolases"/>
    <property type="match status" value="2"/>
</dbReference>
<evidence type="ECO:0000313" key="13">
    <source>
        <dbReference type="Proteomes" id="UP000824205"/>
    </source>
</evidence>
<keyword evidence="5" id="KW-0677">Repeat</keyword>
<evidence type="ECO:0000256" key="7">
    <source>
        <dbReference type="ARBA" id="ARBA00022840"/>
    </source>
</evidence>
<dbReference type="SUPFAM" id="SSF52540">
    <property type="entry name" value="P-loop containing nucleoside triphosphate hydrolases"/>
    <property type="match status" value="2"/>
</dbReference>
<feature type="domain" description="ABC transporter" evidence="11">
    <location>
        <begin position="270"/>
        <end position="475"/>
    </location>
</feature>
<dbReference type="CDD" id="cd03225">
    <property type="entry name" value="ABC_cobalt_CbiO_domain1"/>
    <property type="match status" value="2"/>
</dbReference>
<evidence type="ECO:0000256" key="2">
    <source>
        <dbReference type="ARBA" id="ARBA00005417"/>
    </source>
</evidence>
<dbReference type="PANTHER" id="PTHR43553">
    <property type="entry name" value="HEAVY METAL TRANSPORTER"/>
    <property type="match status" value="1"/>
</dbReference>
<dbReference type="InterPro" id="IPR015856">
    <property type="entry name" value="ABC_transpr_CbiO/EcfA_su"/>
</dbReference>
<dbReference type="PANTHER" id="PTHR43553:SF23">
    <property type="entry name" value="ABC TRANSPORTER ATP-BINDING COMPONENT"/>
    <property type="match status" value="1"/>
</dbReference>
<evidence type="ECO:0000256" key="10">
    <source>
        <dbReference type="ARBA" id="ARBA00025157"/>
    </source>
</evidence>
<keyword evidence="3" id="KW-0813">Transport</keyword>
<comment type="function">
    <text evidence="10">Probably part of an ABC transporter complex. Responsible for energy coupling to the transport system.</text>
</comment>
<dbReference type="SMART" id="SM00382">
    <property type="entry name" value="AAA"/>
    <property type="match status" value="2"/>
</dbReference>
<dbReference type="AlphaFoldDB" id="A0A9D1UFQ5"/>
<comment type="caution">
    <text evidence="12">The sequence shown here is derived from an EMBL/GenBank/DDBJ whole genome shotgun (WGS) entry which is preliminary data.</text>
</comment>
<dbReference type="GO" id="GO:0016887">
    <property type="term" value="F:ATP hydrolysis activity"/>
    <property type="evidence" value="ECO:0007669"/>
    <property type="project" value="InterPro"/>
</dbReference>
<reference evidence="12" key="1">
    <citation type="journal article" date="2021" name="PeerJ">
        <title>Extensive microbial diversity within the chicken gut microbiome revealed by metagenomics and culture.</title>
        <authorList>
            <person name="Gilroy R."/>
            <person name="Ravi A."/>
            <person name="Getino M."/>
            <person name="Pursley I."/>
            <person name="Horton D.L."/>
            <person name="Alikhan N.F."/>
            <person name="Baker D."/>
            <person name="Gharbi K."/>
            <person name="Hall N."/>
            <person name="Watson M."/>
            <person name="Adriaenssens E.M."/>
            <person name="Foster-Nyarko E."/>
            <person name="Jarju S."/>
            <person name="Secka A."/>
            <person name="Antonio M."/>
            <person name="Oren A."/>
            <person name="Chaudhuri R.R."/>
            <person name="La Ragione R."/>
            <person name="Hildebrand F."/>
            <person name="Pallen M.J."/>
        </authorList>
    </citation>
    <scope>NUCLEOTIDE SEQUENCE</scope>
    <source>
        <strain evidence="12">421</strain>
    </source>
</reference>
<evidence type="ECO:0000256" key="1">
    <source>
        <dbReference type="ARBA" id="ARBA00004202"/>
    </source>
</evidence>
<name>A0A9D1UFQ5_9FIRM</name>
<reference evidence="12" key="2">
    <citation type="submission" date="2021-04" db="EMBL/GenBank/DDBJ databases">
        <authorList>
            <person name="Gilroy R."/>
        </authorList>
    </citation>
    <scope>NUCLEOTIDE SEQUENCE</scope>
    <source>
        <strain evidence="12">421</strain>
    </source>
</reference>
<evidence type="ECO:0000256" key="9">
    <source>
        <dbReference type="ARBA" id="ARBA00023136"/>
    </source>
</evidence>
<evidence type="ECO:0000256" key="4">
    <source>
        <dbReference type="ARBA" id="ARBA00022475"/>
    </source>
</evidence>
<comment type="similarity">
    <text evidence="2">Belongs to the ABC transporter superfamily.</text>
</comment>
<protein>
    <submittedName>
        <fullName evidence="12">ATP-binding cassette domain-containing protein</fullName>
    </submittedName>
</protein>